<accession>A0ABX2L415</accession>
<organism evidence="1 2">
    <name type="scientific">Azospirillum formosense</name>
    <dbReference type="NCBI Taxonomy" id="861533"/>
    <lineage>
        <taxon>Bacteria</taxon>
        <taxon>Pseudomonadati</taxon>
        <taxon>Pseudomonadota</taxon>
        <taxon>Alphaproteobacteria</taxon>
        <taxon>Rhodospirillales</taxon>
        <taxon>Azospirillaceae</taxon>
        <taxon>Azospirillum</taxon>
    </lineage>
</organism>
<comment type="caution">
    <text evidence="1">The sequence shown here is derived from an EMBL/GenBank/DDBJ whole genome shotgun (WGS) entry which is preliminary data.</text>
</comment>
<reference evidence="1 2" key="1">
    <citation type="submission" date="2019-10" db="EMBL/GenBank/DDBJ databases">
        <title>Genome sequence of Azospirillum formosense CC-Nfb-7.</title>
        <authorList>
            <person name="Ambrosini A."/>
            <person name="Sant'Anna F.H."/>
            <person name="Cassan F.D."/>
            <person name="Souza E.M."/>
            <person name="Passaglia L.M.P."/>
        </authorList>
    </citation>
    <scope>NUCLEOTIDE SEQUENCE [LARGE SCALE GENOMIC DNA]</scope>
    <source>
        <strain evidence="1 2">CC-NFb-7</strain>
    </source>
</reference>
<dbReference type="Proteomes" id="UP000639419">
    <property type="component" value="Unassembled WGS sequence"/>
</dbReference>
<sequence length="159" mass="17092">MGVIKVNWPLRILVRSQRIAGGRKLLEICERMETMEEFRTRIRLGAKPVTALSQPLLAELPEEEARAHPLKQLAGEATAHVCESILGAVRSTGSRAIVGDPLFTSGTGFREPGTVAPPSPDTEASFARLVQSLIATLPDADLEALATAIAAEQEQRRGA</sequence>
<dbReference type="EMBL" id="WHOR01000154">
    <property type="protein sequence ID" value="NUB21215.1"/>
    <property type="molecule type" value="Genomic_DNA"/>
</dbReference>
<evidence type="ECO:0000313" key="1">
    <source>
        <dbReference type="EMBL" id="NUB21215.1"/>
    </source>
</evidence>
<evidence type="ECO:0000313" key="2">
    <source>
        <dbReference type="Proteomes" id="UP000639419"/>
    </source>
</evidence>
<dbReference type="RefSeq" id="WP_174440135.1">
    <property type="nucleotide sequence ID" value="NZ_BAABCC010000002.1"/>
</dbReference>
<name>A0ABX2L415_9PROT</name>
<protein>
    <submittedName>
        <fullName evidence="1">Uncharacterized protein</fullName>
    </submittedName>
</protein>
<keyword evidence="2" id="KW-1185">Reference proteome</keyword>
<gene>
    <name evidence="1" type="ORF">GBZ26_18700</name>
</gene>
<proteinExistence type="predicted"/>